<keyword evidence="6" id="KW-1185">Reference proteome</keyword>
<dbReference type="GO" id="GO:0015159">
    <property type="term" value="F:polysaccharide transmembrane transporter activity"/>
    <property type="evidence" value="ECO:0007669"/>
    <property type="project" value="InterPro"/>
</dbReference>
<dbReference type="PANTHER" id="PTHR33619:SF3">
    <property type="entry name" value="POLYSACCHARIDE EXPORT PROTEIN GFCE-RELATED"/>
    <property type="match status" value="1"/>
</dbReference>
<dbReference type="EMBL" id="SSND01000001">
    <property type="protein sequence ID" value="THD85443.1"/>
    <property type="molecule type" value="Genomic_DNA"/>
</dbReference>
<feature type="region of interest" description="Disordered" evidence="2">
    <location>
        <begin position="160"/>
        <end position="179"/>
    </location>
</feature>
<dbReference type="InterPro" id="IPR049712">
    <property type="entry name" value="Poly_export"/>
</dbReference>
<protein>
    <submittedName>
        <fullName evidence="5">Polysaccharide export protein</fullName>
    </submittedName>
</protein>
<feature type="domain" description="Polysaccharide export protein N-terminal" evidence="4">
    <location>
        <begin position="79"/>
        <end position="160"/>
    </location>
</feature>
<evidence type="ECO:0000256" key="3">
    <source>
        <dbReference type="SAM" id="SignalP"/>
    </source>
</evidence>
<proteinExistence type="predicted"/>
<comment type="caution">
    <text evidence="5">The sequence shown here is derived from an EMBL/GenBank/DDBJ whole genome shotgun (WGS) entry which is preliminary data.</text>
</comment>
<keyword evidence="1 3" id="KW-0732">Signal</keyword>
<evidence type="ECO:0000256" key="1">
    <source>
        <dbReference type="ARBA" id="ARBA00022729"/>
    </source>
</evidence>
<name>A0A4S3MTH8_9RHOB</name>
<evidence type="ECO:0000313" key="5">
    <source>
        <dbReference type="EMBL" id="THD85443.1"/>
    </source>
</evidence>
<dbReference type="Gene3D" id="3.10.560.10">
    <property type="entry name" value="Outer membrane lipoprotein wza domain like"/>
    <property type="match status" value="2"/>
</dbReference>
<feature type="chain" id="PRO_5020880567" evidence="3">
    <location>
        <begin position="20"/>
        <end position="368"/>
    </location>
</feature>
<dbReference type="OrthoDB" id="7198507at2"/>
<organism evidence="5 6">
    <name type="scientific">Aliigemmobacter aestuarii</name>
    <dbReference type="NCBI Taxonomy" id="1445661"/>
    <lineage>
        <taxon>Bacteria</taxon>
        <taxon>Pseudomonadati</taxon>
        <taxon>Pseudomonadota</taxon>
        <taxon>Alphaproteobacteria</taxon>
        <taxon>Rhodobacterales</taxon>
        <taxon>Paracoccaceae</taxon>
        <taxon>Aliigemmobacter</taxon>
    </lineage>
</organism>
<evidence type="ECO:0000313" key="6">
    <source>
        <dbReference type="Proteomes" id="UP000309450"/>
    </source>
</evidence>
<sequence>MPALLCRFGFILALAFGLAACQVPQGAPEAQRILSEAEEEESTFAVQYVSRDTIDTIKAWPLTGRSNNRGWIKRSRGPGDQIIEPGDMVDISVWDNEPNSLLIAPAQKVVSLNAMRVSQSGTIFMPYVDEIYVAKMTPDRARQAIQERMASVIPSAQVQLSHTSGRKSTVDLVSGTQKPGNYPLPDRDFTVTALIAMGGGVASGIENPQIRLMREGKLYGVALETLLDNPALDTTLRGGDKVYVEKDERYFLALGAAGREAQIPFPQERISALDALSLVGGLNDTRADPKGILILRNYSASDVRIDDAGPSKERMVFAVDLTSGDGLFSAGEFQIHDGDLVLVTESALTTTETIMRLVGSALGVSKRL</sequence>
<dbReference type="PROSITE" id="PS51257">
    <property type="entry name" value="PROKAR_LIPOPROTEIN"/>
    <property type="match status" value="1"/>
</dbReference>
<feature type="signal peptide" evidence="3">
    <location>
        <begin position="1"/>
        <end position="19"/>
    </location>
</feature>
<dbReference type="Pfam" id="PF02563">
    <property type="entry name" value="Poly_export"/>
    <property type="match status" value="1"/>
</dbReference>
<accession>A0A4S3MTH8</accession>
<gene>
    <name evidence="5" type="ORF">E7811_07030</name>
</gene>
<dbReference type="PANTHER" id="PTHR33619">
    <property type="entry name" value="POLYSACCHARIDE EXPORT PROTEIN GFCE-RELATED"/>
    <property type="match status" value="1"/>
</dbReference>
<reference evidence="5 6" key="1">
    <citation type="submission" date="2019-04" db="EMBL/GenBank/DDBJ databases">
        <title>Draft genome sequence of Gemmobacter aestuarii sp. nov.</title>
        <authorList>
            <person name="Hameed A."/>
            <person name="Lin S.-Y."/>
            <person name="Shahina M."/>
            <person name="Lai W.-A."/>
            <person name="Young C.-C."/>
        </authorList>
    </citation>
    <scope>NUCLEOTIDE SEQUENCE [LARGE SCALE GENOMIC DNA]</scope>
    <source>
        <strain evidence="5 6">CC-PW-75</strain>
    </source>
</reference>
<dbReference type="Gene3D" id="3.30.1950.10">
    <property type="entry name" value="wza like domain"/>
    <property type="match status" value="1"/>
</dbReference>
<evidence type="ECO:0000256" key="2">
    <source>
        <dbReference type="SAM" id="MobiDB-lite"/>
    </source>
</evidence>
<dbReference type="AlphaFoldDB" id="A0A4S3MTH8"/>
<dbReference type="Proteomes" id="UP000309450">
    <property type="component" value="Unassembled WGS sequence"/>
</dbReference>
<dbReference type="InterPro" id="IPR003715">
    <property type="entry name" value="Poly_export_N"/>
</dbReference>
<evidence type="ECO:0000259" key="4">
    <source>
        <dbReference type="Pfam" id="PF02563"/>
    </source>
</evidence>